<accession>A0A151XBY4</accession>
<protein>
    <submittedName>
        <fullName evidence="1">Uncharacterized protein</fullName>
    </submittedName>
</protein>
<dbReference type="EMBL" id="KQ982315">
    <property type="protein sequence ID" value="KYQ57857.1"/>
    <property type="molecule type" value="Genomic_DNA"/>
</dbReference>
<evidence type="ECO:0000313" key="2">
    <source>
        <dbReference type="Proteomes" id="UP000075809"/>
    </source>
</evidence>
<name>A0A151XBY4_9HYME</name>
<dbReference type="Proteomes" id="UP000075809">
    <property type="component" value="Unassembled WGS sequence"/>
</dbReference>
<gene>
    <name evidence="1" type="ORF">ALC60_03157</name>
</gene>
<proteinExistence type="predicted"/>
<evidence type="ECO:0000313" key="1">
    <source>
        <dbReference type="EMBL" id="KYQ57857.1"/>
    </source>
</evidence>
<organism evidence="1 2">
    <name type="scientific">Mycetomoellerius zeteki</name>
    <dbReference type="NCBI Taxonomy" id="64791"/>
    <lineage>
        <taxon>Eukaryota</taxon>
        <taxon>Metazoa</taxon>
        <taxon>Ecdysozoa</taxon>
        <taxon>Arthropoda</taxon>
        <taxon>Hexapoda</taxon>
        <taxon>Insecta</taxon>
        <taxon>Pterygota</taxon>
        <taxon>Neoptera</taxon>
        <taxon>Endopterygota</taxon>
        <taxon>Hymenoptera</taxon>
        <taxon>Apocrita</taxon>
        <taxon>Aculeata</taxon>
        <taxon>Formicoidea</taxon>
        <taxon>Formicidae</taxon>
        <taxon>Myrmicinae</taxon>
        <taxon>Mycetomoellerius</taxon>
    </lineage>
</organism>
<sequence>MSCSVKISCGKGWGGSQRKIGSLAEEVSPACPPGSAITCTGGLQTVQPSATSTSSSTSTTNTTTTVTVASSNPVVVTTSTSTSTTASTATTVATNVNVIAAGNQKVVPPRPVKSIAAKKGEDTTKLFKYIEDNVIGKNSTFFGPFGRRKGQ</sequence>
<dbReference type="AlphaFoldDB" id="A0A151XBY4"/>
<reference evidence="1 2" key="1">
    <citation type="submission" date="2015-09" db="EMBL/GenBank/DDBJ databases">
        <title>Trachymyrmex zeteki WGS genome.</title>
        <authorList>
            <person name="Nygaard S."/>
            <person name="Hu H."/>
            <person name="Boomsma J."/>
            <person name="Zhang G."/>
        </authorList>
    </citation>
    <scope>NUCLEOTIDE SEQUENCE [LARGE SCALE GENOMIC DNA]</scope>
    <source>
        <strain evidence="1">Tzet28-1</strain>
        <tissue evidence="1">Whole body</tissue>
    </source>
</reference>
<keyword evidence="2" id="KW-1185">Reference proteome</keyword>